<sequence length="75" mass="8234">MACEDLKSVEATRAFPVTQLGPYHHVPANQSRHAVLNGKETACVKIKRPLRISVSGSFENRGDRQLASDSSKKIT</sequence>
<dbReference type="AlphaFoldDB" id="A0A5M3XAV9"/>
<accession>A0A5M3XAV9</accession>
<proteinExistence type="predicted"/>
<dbReference type="EMBL" id="BLAF01000006">
    <property type="protein sequence ID" value="GES18270.1"/>
    <property type="molecule type" value="Genomic_DNA"/>
</dbReference>
<organism evidence="1 2">
    <name type="scientific">Acrocarpospora pleiomorpha</name>
    <dbReference type="NCBI Taxonomy" id="90975"/>
    <lineage>
        <taxon>Bacteria</taxon>
        <taxon>Bacillati</taxon>
        <taxon>Actinomycetota</taxon>
        <taxon>Actinomycetes</taxon>
        <taxon>Streptosporangiales</taxon>
        <taxon>Streptosporangiaceae</taxon>
        <taxon>Acrocarpospora</taxon>
    </lineage>
</organism>
<reference evidence="1 2" key="1">
    <citation type="submission" date="2019-10" db="EMBL/GenBank/DDBJ databases">
        <title>Whole genome shotgun sequence of Acrocarpospora pleiomorpha NBRC 16267.</title>
        <authorList>
            <person name="Ichikawa N."/>
            <person name="Kimura A."/>
            <person name="Kitahashi Y."/>
            <person name="Komaki H."/>
            <person name="Oguchi A."/>
        </authorList>
    </citation>
    <scope>NUCLEOTIDE SEQUENCE [LARGE SCALE GENOMIC DNA]</scope>
    <source>
        <strain evidence="1 2">NBRC 16267</strain>
    </source>
</reference>
<protein>
    <submittedName>
        <fullName evidence="1">Uncharacterized protein</fullName>
    </submittedName>
</protein>
<evidence type="ECO:0000313" key="1">
    <source>
        <dbReference type="EMBL" id="GES18270.1"/>
    </source>
</evidence>
<evidence type="ECO:0000313" key="2">
    <source>
        <dbReference type="Proteomes" id="UP000377595"/>
    </source>
</evidence>
<dbReference type="Proteomes" id="UP000377595">
    <property type="component" value="Unassembled WGS sequence"/>
</dbReference>
<gene>
    <name evidence="1" type="ORF">Aple_011650</name>
</gene>
<keyword evidence="2" id="KW-1185">Reference proteome</keyword>
<name>A0A5M3XAV9_9ACTN</name>
<comment type="caution">
    <text evidence="1">The sequence shown here is derived from an EMBL/GenBank/DDBJ whole genome shotgun (WGS) entry which is preliminary data.</text>
</comment>